<organism evidence="1 2">
    <name type="scientific">Thalictrum thalictroides</name>
    <name type="common">Rue-anemone</name>
    <name type="synonym">Anemone thalictroides</name>
    <dbReference type="NCBI Taxonomy" id="46969"/>
    <lineage>
        <taxon>Eukaryota</taxon>
        <taxon>Viridiplantae</taxon>
        <taxon>Streptophyta</taxon>
        <taxon>Embryophyta</taxon>
        <taxon>Tracheophyta</taxon>
        <taxon>Spermatophyta</taxon>
        <taxon>Magnoliopsida</taxon>
        <taxon>Ranunculales</taxon>
        <taxon>Ranunculaceae</taxon>
        <taxon>Thalictroideae</taxon>
        <taxon>Thalictrum</taxon>
    </lineage>
</organism>
<evidence type="ECO:0000313" key="2">
    <source>
        <dbReference type="Proteomes" id="UP000554482"/>
    </source>
</evidence>
<proteinExistence type="predicted"/>
<dbReference type="AlphaFoldDB" id="A0A7J6XBW8"/>
<gene>
    <name evidence="1" type="ORF">FRX31_003126</name>
</gene>
<name>A0A7J6XBW8_THATH</name>
<sequence>MLQHVSSLVGGKVQSSLVVPSHSAEVGSNSQRQPPIAPLNLGEMFDSVTPNSRCVQVRRRVSDLGRISNPTIYLLVGDGNFLQARSHRS</sequence>
<dbReference type="Proteomes" id="UP000554482">
    <property type="component" value="Unassembled WGS sequence"/>
</dbReference>
<reference evidence="1 2" key="1">
    <citation type="submission" date="2020-06" db="EMBL/GenBank/DDBJ databases">
        <title>Transcriptomic and genomic resources for Thalictrum thalictroides and T. hernandezii: Facilitating candidate gene discovery in an emerging model plant lineage.</title>
        <authorList>
            <person name="Arias T."/>
            <person name="Riano-Pachon D.M."/>
            <person name="Di Stilio V.S."/>
        </authorList>
    </citation>
    <scope>NUCLEOTIDE SEQUENCE [LARGE SCALE GENOMIC DNA]</scope>
    <source>
        <strain evidence="2">cv. WT478/WT964</strain>
        <tissue evidence="1">Leaves</tissue>
    </source>
</reference>
<keyword evidence="2" id="KW-1185">Reference proteome</keyword>
<protein>
    <submittedName>
        <fullName evidence="1">Uncharacterized protein</fullName>
    </submittedName>
</protein>
<evidence type="ECO:0000313" key="1">
    <source>
        <dbReference type="EMBL" id="KAF5207286.1"/>
    </source>
</evidence>
<comment type="caution">
    <text evidence="1">The sequence shown here is derived from an EMBL/GenBank/DDBJ whole genome shotgun (WGS) entry which is preliminary data.</text>
</comment>
<accession>A0A7J6XBW8</accession>
<dbReference type="EMBL" id="JABWDY010001600">
    <property type="protein sequence ID" value="KAF5207286.1"/>
    <property type="molecule type" value="Genomic_DNA"/>
</dbReference>